<dbReference type="EMBL" id="CP045900">
    <property type="protein sequence ID" value="QQP42542.1"/>
    <property type="molecule type" value="Genomic_DNA"/>
</dbReference>
<accession>A0A7T8H2X0</accession>
<gene>
    <name evidence="1" type="ORF">FKW44_017244</name>
</gene>
<keyword evidence="2" id="KW-1185">Reference proteome</keyword>
<protein>
    <submittedName>
        <fullName evidence="1">Uncharacterized protein</fullName>
    </submittedName>
</protein>
<feature type="non-terminal residue" evidence="1">
    <location>
        <position position="50"/>
    </location>
</feature>
<dbReference type="Proteomes" id="UP000595437">
    <property type="component" value="Chromosome 11"/>
</dbReference>
<organism evidence="1 2">
    <name type="scientific">Caligus rogercresseyi</name>
    <name type="common">Sea louse</name>
    <dbReference type="NCBI Taxonomy" id="217165"/>
    <lineage>
        <taxon>Eukaryota</taxon>
        <taxon>Metazoa</taxon>
        <taxon>Ecdysozoa</taxon>
        <taxon>Arthropoda</taxon>
        <taxon>Crustacea</taxon>
        <taxon>Multicrustacea</taxon>
        <taxon>Hexanauplia</taxon>
        <taxon>Copepoda</taxon>
        <taxon>Siphonostomatoida</taxon>
        <taxon>Caligidae</taxon>
        <taxon>Caligus</taxon>
    </lineage>
</organism>
<reference evidence="2" key="1">
    <citation type="submission" date="2021-01" db="EMBL/GenBank/DDBJ databases">
        <title>Caligus Genome Assembly.</title>
        <authorList>
            <person name="Gallardo-Escarate C."/>
        </authorList>
    </citation>
    <scope>NUCLEOTIDE SEQUENCE [LARGE SCALE GENOMIC DNA]</scope>
</reference>
<proteinExistence type="predicted"/>
<dbReference type="AlphaFoldDB" id="A0A7T8H2X0"/>
<feature type="non-terminal residue" evidence="1">
    <location>
        <position position="1"/>
    </location>
</feature>
<evidence type="ECO:0000313" key="2">
    <source>
        <dbReference type="Proteomes" id="UP000595437"/>
    </source>
</evidence>
<evidence type="ECO:0000313" key="1">
    <source>
        <dbReference type="EMBL" id="QQP42542.1"/>
    </source>
</evidence>
<name>A0A7T8H2X0_CALRO</name>
<sequence length="50" mass="5851">WRQFHCERNCLIWLANWKTGPSHPRQSRPLDSPFSTRGVIAANCITNNNR</sequence>